<evidence type="ECO:0000259" key="2">
    <source>
        <dbReference type="Pfam" id="PF02470"/>
    </source>
</evidence>
<dbReference type="EMBL" id="JAAGXA010000003">
    <property type="protein sequence ID" value="NEN77872.1"/>
    <property type="molecule type" value="Genomic_DNA"/>
</dbReference>
<proteinExistence type="predicted"/>
<dbReference type="RefSeq" id="WP_163771229.1">
    <property type="nucleotide sequence ID" value="NZ_JAAGXA010000003.1"/>
</dbReference>
<dbReference type="GO" id="GO:0005548">
    <property type="term" value="F:phospholipid transporter activity"/>
    <property type="evidence" value="ECO:0007669"/>
    <property type="project" value="TreeGrafter"/>
</dbReference>
<sequence length="504" mass="51515">MRAALHLPRTVLTGIAVALVAVLVVAVLARGTATDRTDLVGVFVDASPLEVGSEVRASGVKVGEVTSIELDGSVARVGLDVEDGVLPVHRDARMVIKPINLLGENYVDLVPGSADAGDLDGDVVPVEQTETAVTLQAVLDTFDDPTSAALAALVAEAGTGLTGSGEQVAEALSALAPAMGEIDELGDVLREQNAALGSLVESADPVAAALVRDGGADLDRLLAATETALGTLAANQQGIEATVAELPGTLAEAQATFVALDELSTQLTPVLDELRPVTDDLDVIAGEIDVFADEATPAFNSFDEVFAEADRLLVEAAPVAEQLRASGADLQGTAAGLEPVGEVLLDAHLDDLMQFVRKWALSTNGRDAYGHYFRGVFHVTPASLNALLGVDALPELNLPDPFAGGQTPGDGDLVTLPDPGTVLDQSGELVEGTLGQLDTDDPDHVLGGLLGNLGSLFQPQAGPTPPAASRQQSGTTSNPGSGGATGLDATQERNLLGMLLGGQR</sequence>
<dbReference type="GO" id="GO:0005543">
    <property type="term" value="F:phospholipid binding"/>
    <property type="evidence" value="ECO:0007669"/>
    <property type="project" value="TreeGrafter"/>
</dbReference>
<evidence type="ECO:0000313" key="3">
    <source>
        <dbReference type="EMBL" id="NEN77872.1"/>
    </source>
</evidence>
<accession>A0A6P0HGQ5</accession>
<dbReference type="AlphaFoldDB" id="A0A6P0HGQ5"/>
<dbReference type="PANTHER" id="PTHR33371">
    <property type="entry name" value="INTERMEMBRANE PHOSPHOLIPID TRANSPORT SYSTEM BINDING PROTEIN MLAD-RELATED"/>
    <property type="match status" value="1"/>
</dbReference>
<protein>
    <submittedName>
        <fullName evidence="3">MCE family protein</fullName>
    </submittedName>
</protein>
<gene>
    <name evidence="3" type="ORF">G3T38_06240</name>
</gene>
<evidence type="ECO:0000256" key="1">
    <source>
        <dbReference type="SAM" id="MobiDB-lite"/>
    </source>
</evidence>
<keyword evidence="4" id="KW-1185">Reference proteome</keyword>
<dbReference type="Pfam" id="PF02470">
    <property type="entry name" value="MlaD"/>
    <property type="match status" value="1"/>
</dbReference>
<dbReference type="Proteomes" id="UP000468687">
    <property type="component" value="Unassembled WGS sequence"/>
</dbReference>
<feature type="region of interest" description="Disordered" evidence="1">
    <location>
        <begin position="456"/>
        <end position="504"/>
    </location>
</feature>
<organism evidence="3 4">
    <name type="scientific">Nocardioides zeae</name>
    <dbReference type="NCBI Taxonomy" id="1457234"/>
    <lineage>
        <taxon>Bacteria</taxon>
        <taxon>Bacillati</taxon>
        <taxon>Actinomycetota</taxon>
        <taxon>Actinomycetes</taxon>
        <taxon>Propionibacteriales</taxon>
        <taxon>Nocardioidaceae</taxon>
        <taxon>Nocardioides</taxon>
    </lineage>
</organism>
<dbReference type="InterPro" id="IPR003399">
    <property type="entry name" value="Mce/MlaD"/>
</dbReference>
<feature type="compositionally biased region" description="Polar residues" evidence="1">
    <location>
        <begin position="469"/>
        <end position="479"/>
    </location>
</feature>
<dbReference type="PANTHER" id="PTHR33371:SF4">
    <property type="entry name" value="INTERMEMBRANE PHOSPHOLIPID TRANSPORT SYSTEM BINDING PROTEIN MLAD"/>
    <property type="match status" value="1"/>
</dbReference>
<comment type="caution">
    <text evidence="3">The sequence shown here is derived from an EMBL/GenBank/DDBJ whole genome shotgun (WGS) entry which is preliminary data.</text>
</comment>
<evidence type="ECO:0000313" key="4">
    <source>
        <dbReference type="Proteomes" id="UP000468687"/>
    </source>
</evidence>
<dbReference type="InterPro" id="IPR052336">
    <property type="entry name" value="MlaD_Phospholipid_Transporter"/>
</dbReference>
<feature type="domain" description="Mce/MlaD" evidence="2">
    <location>
        <begin position="40"/>
        <end position="112"/>
    </location>
</feature>
<reference evidence="3 4" key="1">
    <citation type="journal article" date="2014" name="Int. J. Syst. Evol. Microbiol.">
        <title>Nocardioides zeae sp. nov., isolated from the stem of Zea mays.</title>
        <authorList>
            <person name="Glaeser S.P."/>
            <person name="McInroy J.A."/>
            <person name="Busse H.J."/>
            <person name="Kampfer P."/>
        </authorList>
    </citation>
    <scope>NUCLEOTIDE SEQUENCE [LARGE SCALE GENOMIC DNA]</scope>
    <source>
        <strain evidence="3 4">JCM 30728</strain>
    </source>
</reference>
<name>A0A6P0HGQ5_9ACTN</name>